<feature type="domain" description="Reverse transcriptase/retrotransposon-derived protein RNase H-like" evidence="2">
    <location>
        <begin position="138"/>
        <end position="230"/>
    </location>
</feature>
<proteinExistence type="predicted"/>
<dbReference type="Proteomes" id="UP000257109">
    <property type="component" value="Unassembled WGS sequence"/>
</dbReference>
<keyword evidence="4" id="KW-1185">Reference proteome</keyword>
<reference evidence="3" key="1">
    <citation type="submission" date="2018-05" db="EMBL/GenBank/DDBJ databases">
        <title>Draft genome of Mucuna pruriens seed.</title>
        <authorList>
            <person name="Nnadi N.E."/>
            <person name="Vos R."/>
            <person name="Hasami M.H."/>
            <person name="Devisetty U.K."/>
            <person name="Aguiy J.C."/>
        </authorList>
    </citation>
    <scope>NUCLEOTIDE SEQUENCE [LARGE SCALE GENOMIC DNA]</scope>
    <source>
        <strain evidence="3">JCA_2017</strain>
    </source>
</reference>
<evidence type="ECO:0000313" key="3">
    <source>
        <dbReference type="EMBL" id="RDX63421.1"/>
    </source>
</evidence>
<comment type="caution">
    <text evidence="3">The sequence shown here is derived from an EMBL/GenBank/DDBJ whole genome shotgun (WGS) entry which is preliminary data.</text>
</comment>
<dbReference type="OrthoDB" id="1420748at2759"/>
<dbReference type="InterPro" id="IPR041577">
    <property type="entry name" value="RT_RNaseH_2"/>
</dbReference>
<dbReference type="Pfam" id="PF17919">
    <property type="entry name" value="RT_RNaseH_2"/>
    <property type="match status" value="1"/>
</dbReference>
<evidence type="ECO:0000256" key="1">
    <source>
        <dbReference type="ARBA" id="ARBA00023268"/>
    </source>
</evidence>
<accession>A0A371EBL1</accession>
<keyword evidence="1" id="KW-0511">Multifunctional enzyme</keyword>
<name>A0A371EBL1_MUCPR</name>
<dbReference type="GO" id="GO:0003824">
    <property type="term" value="F:catalytic activity"/>
    <property type="evidence" value="ECO:0007669"/>
    <property type="project" value="UniProtKB-KW"/>
</dbReference>
<dbReference type="Gene3D" id="3.30.70.270">
    <property type="match status" value="2"/>
</dbReference>
<dbReference type="InterPro" id="IPR043128">
    <property type="entry name" value="Rev_trsase/Diguanyl_cyclase"/>
</dbReference>
<organism evidence="3 4">
    <name type="scientific">Mucuna pruriens</name>
    <name type="common">Velvet bean</name>
    <name type="synonym">Dolichos pruriens</name>
    <dbReference type="NCBI Taxonomy" id="157652"/>
    <lineage>
        <taxon>Eukaryota</taxon>
        <taxon>Viridiplantae</taxon>
        <taxon>Streptophyta</taxon>
        <taxon>Embryophyta</taxon>
        <taxon>Tracheophyta</taxon>
        <taxon>Spermatophyta</taxon>
        <taxon>Magnoliopsida</taxon>
        <taxon>eudicotyledons</taxon>
        <taxon>Gunneridae</taxon>
        <taxon>Pentapetalae</taxon>
        <taxon>rosids</taxon>
        <taxon>fabids</taxon>
        <taxon>Fabales</taxon>
        <taxon>Fabaceae</taxon>
        <taxon>Papilionoideae</taxon>
        <taxon>50 kb inversion clade</taxon>
        <taxon>NPAAA clade</taxon>
        <taxon>indigoferoid/millettioid clade</taxon>
        <taxon>Phaseoleae</taxon>
        <taxon>Mucuna</taxon>
    </lineage>
</organism>
<dbReference type="PANTHER" id="PTHR37984">
    <property type="entry name" value="PROTEIN CBG26694"/>
    <property type="match status" value="1"/>
</dbReference>
<evidence type="ECO:0000313" key="4">
    <source>
        <dbReference type="Proteomes" id="UP000257109"/>
    </source>
</evidence>
<sequence>MILVPKKDMSWTMCVECCPINAITVRYKYLISCLGDLLEELHGTCIFSKIDLCSRYNQIHMREGDEWKKTFKTRLRVLQLLKDESLCVNLEKCMFCTWKVKAFQSWSTSTSVSDVRRFHGFPGFYRCFIRDFTTIVGRTQEKALQTLKKRLSNAPMLALPNFHKSFDLKYNAFNMGLEVVLMQEVHSIVFFSEKLKGAQLNYSIYDKEFYTLVWALKIWQYYLLSNEFIVHNNHE</sequence>
<gene>
    <name evidence="3" type="primary">pol</name>
    <name evidence="3" type="ORF">CR513_58147</name>
</gene>
<dbReference type="EMBL" id="QJKJ01014917">
    <property type="protein sequence ID" value="RDX63421.1"/>
    <property type="molecule type" value="Genomic_DNA"/>
</dbReference>
<dbReference type="InterPro" id="IPR043502">
    <property type="entry name" value="DNA/RNA_pol_sf"/>
</dbReference>
<protein>
    <submittedName>
        <fullName evidence="3">Retrovirus-related Pol polyprotein</fullName>
    </submittedName>
</protein>
<dbReference type="Gene3D" id="3.10.10.10">
    <property type="entry name" value="HIV Type 1 Reverse Transcriptase, subunit A, domain 1"/>
    <property type="match status" value="1"/>
</dbReference>
<dbReference type="AlphaFoldDB" id="A0A371EBL1"/>
<evidence type="ECO:0000259" key="2">
    <source>
        <dbReference type="Pfam" id="PF17919"/>
    </source>
</evidence>
<dbReference type="InterPro" id="IPR050951">
    <property type="entry name" value="Retrovirus_Pol_polyprotein"/>
</dbReference>
<dbReference type="PANTHER" id="PTHR37984:SF5">
    <property type="entry name" value="PROTEIN NYNRIN-LIKE"/>
    <property type="match status" value="1"/>
</dbReference>
<dbReference type="SUPFAM" id="SSF56672">
    <property type="entry name" value="DNA/RNA polymerases"/>
    <property type="match status" value="1"/>
</dbReference>
<feature type="non-terminal residue" evidence="3">
    <location>
        <position position="1"/>
    </location>
</feature>